<evidence type="ECO:0008006" key="3">
    <source>
        <dbReference type="Google" id="ProtNLM"/>
    </source>
</evidence>
<dbReference type="EMBL" id="AP035785">
    <property type="protein sequence ID" value="BFO72031.1"/>
    <property type="molecule type" value="Genomic_DNA"/>
</dbReference>
<gene>
    <name evidence="2" type="ORF">GTC17253_19970</name>
</gene>
<name>A0AB33IQR5_9BACT</name>
<feature type="signal peptide" evidence="1">
    <location>
        <begin position="1"/>
        <end position="24"/>
    </location>
</feature>
<accession>A0AB33IQR5</accession>
<feature type="chain" id="PRO_5044258291" description="Rieske domain-containing protein" evidence="1">
    <location>
        <begin position="25"/>
        <end position="187"/>
    </location>
</feature>
<protein>
    <recommendedName>
        <fullName evidence="3">Rieske domain-containing protein</fullName>
    </recommendedName>
</protein>
<evidence type="ECO:0000313" key="2">
    <source>
        <dbReference type="EMBL" id="BFO72031.1"/>
    </source>
</evidence>
<dbReference type="AlphaFoldDB" id="A0AB33IQR5"/>
<sequence length="187" mass="20210">MRCLRFIGLLTTILLLTTACNSQHEYSNYPCYVVIDNSVHQDAVLAQAMTPYSGVFATLTITTHGGAQYFRFVSNQHTSSESIFNAIDSRRSFQLGMNGAIIVGFGNSADATFYAYDRECPNCFDPDAIPLRSKPLSVASTGIATCPVCHRKYDLNNGGLVVGGNPGNKLQRYPASSTGPLGVLSVR</sequence>
<keyword evidence="1" id="KW-0732">Signal</keyword>
<reference evidence="2" key="1">
    <citation type="submission" date="2024-07" db="EMBL/GenBank/DDBJ databases">
        <title>Complete genome sequence of Prevotella sp. YM-2024 GTC17253.</title>
        <authorList>
            <person name="Hayashi M."/>
            <person name="Muto Y."/>
            <person name="Tanaka K."/>
            <person name="Niwa H."/>
        </authorList>
    </citation>
    <scope>NUCLEOTIDE SEQUENCE</scope>
    <source>
        <strain evidence="2">GTC17253</strain>
    </source>
</reference>
<proteinExistence type="predicted"/>
<evidence type="ECO:0000256" key="1">
    <source>
        <dbReference type="SAM" id="SignalP"/>
    </source>
</evidence>
<organism evidence="2">
    <name type="scientific">Prevotella sp. GTC17253</name>
    <dbReference type="NCBI Taxonomy" id="3236793"/>
    <lineage>
        <taxon>Bacteria</taxon>
        <taxon>Pseudomonadati</taxon>
        <taxon>Bacteroidota</taxon>
        <taxon>Bacteroidia</taxon>
        <taxon>Bacteroidales</taxon>
        <taxon>Prevotellaceae</taxon>
        <taxon>Prevotella</taxon>
    </lineage>
</organism>
<dbReference type="PROSITE" id="PS51257">
    <property type="entry name" value="PROKAR_LIPOPROTEIN"/>
    <property type="match status" value="1"/>
</dbReference>